<dbReference type="EMBL" id="CP133548">
    <property type="protein sequence ID" value="WMS86218.1"/>
    <property type="molecule type" value="Genomic_DNA"/>
</dbReference>
<dbReference type="NCBIfam" id="TIGR02292">
    <property type="entry name" value="ygfB_yecA"/>
    <property type="match status" value="1"/>
</dbReference>
<evidence type="ECO:0000256" key="1">
    <source>
        <dbReference type="ARBA" id="ARBA00038308"/>
    </source>
</evidence>
<dbReference type="InterPro" id="IPR036255">
    <property type="entry name" value="YgfB-like_sf"/>
</dbReference>
<dbReference type="GO" id="GO:0005829">
    <property type="term" value="C:cytosol"/>
    <property type="evidence" value="ECO:0007669"/>
    <property type="project" value="TreeGrafter"/>
</dbReference>
<organism evidence="2 3">
    <name type="scientific">Pleionea litopenaei</name>
    <dbReference type="NCBI Taxonomy" id="3070815"/>
    <lineage>
        <taxon>Bacteria</taxon>
        <taxon>Pseudomonadati</taxon>
        <taxon>Pseudomonadota</taxon>
        <taxon>Gammaproteobacteria</taxon>
        <taxon>Oceanospirillales</taxon>
        <taxon>Pleioneaceae</taxon>
        <taxon>Pleionea</taxon>
    </lineage>
</organism>
<dbReference type="RefSeq" id="WP_309201370.1">
    <property type="nucleotide sequence ID" value="NZ_CP133548.1"/>
</dbReference>
<dbReference type="KEGG" id="plei:Q9312_13415"/>
<dbReference type="PANTHER" id="PTHR37528:SF1">
    <property type="entry name" value="UPF0149 PROTEIN YGFB"/>
    <property type="match status" value="1"/>
</dbReference>
<protein>
    <submittedName>
        <fullName evidence="2">UPF0149 family protein</fullName>
    </submittedName>
</protein>
<dbReference type="SUPFAM" id="SSF101327">
    <property type="entry name" value="YgfB-like"/>
    <property type="match status" value="1"/>
</dbReference>
<dbReference type="PANTHER" id="PTHR37528">
    <property type="entry name" value="UPF0149 PROTEIN YGFB"/>
    <property type="match status" value="1"/>
</dbReference>
<sequence length="194" mass="21771">MTTANVLNFDDLEDILAEQECETQASELQGMICGLFAGGMANNGKSWKVPVMQHLNEGKLFPQEAMTALDHYVQHLGEQLEASIFELNMLLPPESASIEERLHNTSEWAQGFLLGYGMQVGEQKLASDDLNEAIEDLMEIAKVDLEVEENEQMEQALYTVIEHVKVTAQVVYLETRSMVNDAVEQMQQTKPSIH</sequence>
<accession>A0AA51RRJ4</accession>
<dbReference type="Pfam" id="PF03695">
    <property type="entry name" value="UPF0149"/>
    <property type="match status" value="1"/>
</dbReference>
<evidence type="ECO:0000313" key="2">
    <source>
        <dbReference type="EMBL" id="WMS86218.1"/>
    </source>
</evidence>
<gene>
    <name evidence="2" type="ORF">Q9312_13415</name>
</gene>
<proteinExistence type="inferred from homology"/>
<dbReference type="Proteomes" id="UP001239782">
    <property type="component" value="Chromosome"/>
</dbReference>
<dbReference type="InterPro" id="IPR011978">
    <property type="entry name" value="YgfB-like"/>
</dbReference>
<name>A0AA51RRJ4_9GAMM</name>
<comment type="similarity">
    <text evidence="1">Belongs to the UPF0149 family.</text>
</comment>
<keyword evidence="3" id="KW-1185">Reference proteome</keyword>
<dbReference type="AlphaFoldDB" id="A0AA51RRJ4"/>
<evidence type="ECO:0000313" key="3">
    <source>
        <dbReference type="Proteomes" id="UP001239782"/>
    </source>
</evidence>
<dbReference type="Gene3D" id="1.20.120.740">
    <property type="entry name" value="YgfB uncharacterised protein family UPF0149, PF03695"/>
    <property type="match status" value="1"/>
</dbReference>
<reference evidence="2 3" key="1">
    <citation type="submission" date="2023-08" db="EMBL/GenBank/DDBJ databases">
        <title>Pleionea litopenaei sp. nov., isolated from stomach of juvenile Litopenaeus vannamei.</title>
        <authorList>
            <person name="Rho A.M."/>
            <person name="Hwang C.Y."/>
        </authorList>
    </citation>
    <scope>NUCLEOTIDE SEQUENCE [LARGE SCALE GENOMIC DNA]</scope>
    <source>
        <strain evidence="2 3">HL-JVS1</strain>
    </source>
</reference>